<dbReference type="Pfam" id="PF05572">
    <property type="entry name" value="Peptidase_M43"/>
    <property type="match status" value="1"/>
</dbReference>
<keyword evidence="3" id="KW-0479">Metal-binding</keyword>
<gene>
    <name evidence="11" type="ORF">GCM10022395_20690</name>
</gene>
<name>A0ABP6XSH3_9FLAO</name>
<dbReference type="PROSITE" id="PS51257">
    <property type="entry name" value="PROKAR_LIPOPROTEIN"/>
    <property type="match status" value="1"/>
</dbReference>
<keyword evidence="2" id="KW-0645">Protease</keyword>
<accession>A0ABP6XSH3</accession>
<evidence type="ECO:0000256" key="6">
    <source>
        <dbReference type="ARBA" id="ARBA00022833"/>
    </source>
</evidence>
<dbReference type="CDD" id="cd04275">
    <property type="entry name" value="ZnMc_pappalysin_like"/>
    <property type="match status" value="1"/>
</dbReference>
<feature type="domain" description="Peptidase M43 pregnancy-associated plasma-A" evidence="10">
    <location>
        <begin position="212"/>
        <end position="344"/>
    </location>
</feature>
<evidence type="ECO:0000256" key="8">
    <source>
        <dbReference type="ARBA" id="ARBA00023157"/>
    </source>
</evidence>
<evidence type="ECO:0000256" key="1">
    <source>
        <dbReference type="ARBA" id="ARBA00008721"/>
    </source>
</evidence>
<organism evidence="11 12">
    <name type="scientific">Snuella lapsa</name>
    <dbReference type="NCBI Taxonomy" id="870481"/>
    <lineage>
        <taxon>Bacteria</taxon>
        <taxon>Pseudomonadati</taxon>
        <taxon>Bacteroidota</taxon>
        <taxon>Flavobacteriia</taxon>
        <taxon>Flavobacteriales</taxon>
        <taxon>Flavobacteriaceae</taxon>
        <taxon>Snuella</taxon>
    </lineage>
</organism>
<evidence type="ECO:0000256" key="3">
    <source>
        <dbReference type="ARBA" id="ARBA00022723"/>
    </source>
</evidence>
<dbReference type="InterPro" id="IPR024079">
    <property type="entry name" value="MetalloPept_cat_dom_sf"/>
</dbReference>
<dbReference type="PANTHER" id="PTHR47466:SF1">
    <property type="entry name" value="METALLOPROTEASE MEP1 (AFU_ORTHOLOGUE AFUA_1G07730)-RELATED"/>
    <property type="match status" value="1"/>
</dbReference>
<evidence type="ECO:0000256" key="9">
    <source>
        <dbReference type="SAM" id="MobiDB-lite"/>
    </source>
</evidence>
<comment type="similarity">
    <text evidence="1">Belongs to the peptidase M43B family.</text>
</comment>
<evidence type="ECO:0000256" key="7">
    <source>
        <dbReference type="ARBA" id="ARBA00023049"/>
    </source>
</evidence>
<keyword evidence="7" id="KW-0482">Metalloprotease</keyword>
<proteinExistence type="inferred from homology"/>
<keyword evidence="8" id="KW-1015">Disulfide bond</keyword>
<evidence type="ECO:0000256" key="5">
    <source>
        <dbReference type="ARBA" id="ARBA00022801"/>
    </source>
</evidence>
<keyword evidence="5" id="KW-0378">Hydrolase</keyword>
<dbReference type="EMBL" id="BAABCY010000055">
    <property type="protein sequence ID" value="GAA3570949.1"/>
    <property type="molecule type" value="Genomic_DNA"/>
</dbReference>
<dbReference type="Proteomes" id="UP001500954">
    <property type="component" value="Unassembled WGS sequence"/>
</dbReference>
<evidence type="ECO:0000256" key="4">
    <source>
        <dbReference type="ARBA" id="ARBA00022729"/>
    </source>
</evidence>
<protein>
    <recommendedName>
        <fullName evidence="10">Peptidase M43 pregnancy-associated plasma-A domain-containing protein</fullName>
    </recommendedName>
</protein>
<dbReference type="InterPro" id="IPR008754">
    <property type="entry name" value="Peptidase_M43"/>
</dbReference>
<dbReference type="PANTHER" id="PTHR47466">
    <property type="match status" value="1"/>
</dbReference>
<evidence type="ECO:0000313" key="12">
    <source>
        <dbReference type="Proteomes" id="UP001500954"/>
    </source>
</evidence>
<keyword evidence="4" id="KW-0732">Signal</keyword>
<feature type="region of interest" description="Disordered" evidence="9">
    <location>
        <begin position="93"/>
        <end position="122"/>
    </location>
</feature>
<evidence type="ECO:0000313" key="11">
    <source>
        <dbReference type="EMBL" id="GAA3570949.1"/>
    </source>
</evidence>
<dbReference type="SUPFAM" id="SSF55486">
    <property type="entry name" value="Metalloproteases ('zincins'), catalytic domain"/>
    <property type="match status" value="1"/>
</dbReference>
<reference evidence="12" key="1">
    <citation type="journal article" date="2019" name="Int. J. Syst. Evol. Microbiol.">
        <title>The Global Catalogue of Microorganisms (GCM) 10K type strain sequencing project: providing services to taxonomists for standard genome sequencing and annotation.</title>
        <authorList>
            <consortium name="The Broad Institute Genomics Platform"/>
            <consortium name="The Broad Institute Genome Sequencing Center for Infectious Disease"/>
            <person name="Wu L."/>
            <person name="Ma J."/>
        </authorList>
    </citation>
    <scope>NUCLEOTIDE SEQUENCE [LARGE SCALE GENOMIC DNA]</scope>
    <source>
        <strain evidence="12">JCM 17111</strain>
    </source>
</reference>
<keyword evidence="12" id="KW-1185">Reference proteome</keyword>
<dbReference type="RefSeq" id="WP_345005951.1">
    <property type="nucleotide sequence ID" value="NZ_BAABCY010000055.1"/>
</dbReference>
<sequence length="359" mass="39596">MKQYFLKIASILLLVTACNNNGIDITQDQIEIDMSDFFVYTDNDTDVTSKQIQGKRNIEPCYTMQNLNRLLNENPGLEKRMYDIEYHTRKFIATKKPTGTPGGGPPGNNEDPDPPSNPIPYDGPITIPVVVNVIENSEGQVSDAQINSQIAILNEDFNNLNPNTSKVPNEFASLVANYNITFTLSKISRKTSSKNSWGTRDAMKSSKKGGIDATDTSHYLNIWVCEIGGGILGYAQFPGGPTSTDGVVISTNYFGETSGAYGDGRTATHEVGHWLNLRHIWGDGGCSVDDYVDDTPISDGPNYACPEYPTVACGSNDMTMNYMDYVYDDCMYMFTVDQHTRSRALFASDGFRSSFVNSN</sequence>
<evidence type="ECO:0000256" key="2">
    <source>
        <dbReference type="ARBA" id="ARBA00022670"/>
    </source>
</evidence>
<evidence type="ECO:0000259" key="10">
    <source>
        <dbReference type="Pfam" id="PF05572"/>
    </source>
</evidence>
<comment type="caution">
    <text evidence="11">The sequence shown here is derived from an EMBL/GenBank/DDBJ whole genome shotgun (WGS) entry which is preliminary data.</text>
</comment>
<keyword evidence="6" id="KW-0862">Zinc</keyword>
<dbReference type="Gene3D" id="3.40.390.10">
    <property type="entry name" value="Collagenase (Catalytic Domain)"/>
    <property type="match status" value="1"/>
</dbReference>